<comment type="catalytic activity">
    <reaction evidence="10 11">
        <text>a lipid X + a UDP-2-N,3-O-bis[(3R)-3-hydroxyacyl]-alpha-D-glucosamine = a lipid A disaccharide + UDP + H(+)</text>
        <dbReference type="Rhea" id="RHEA:67828"/>
        <dbReference type="ChEBI" id="CHEBI:15378"/>
        <dbReference type="ChEBI" id="CHEBI:58223"/>
        <dbReference type="ChEBI" id="CHEBI:137748"/>
        <dbReference type="ChEBI" id="CHEBI:176338"/>
        <dbReference type="ChEBI" id="CHEBI:176343"/>
        <dbReference type="EC" id="2.4.1.182"/>
    </reaction>
</comment>
<evidence type="ECO:0000256" key="2">
    <source>
        <dbReference type="ARBA" id="ARBA00007868"/>
    </source>
</evidence>
<name>A0A975DGE0_9GAMM</name>
<dbReference type="EC" id="2.4.1.182" evidence="3 11"/>
<dbReference type="InterPro" id="IPR003835">
    <property type="entry name" value="Glyco_trans_19"/>
</dbReference>
<dbReference type="HAMAP" id="MF_00392">
    <property type="entry name" value="LpxB"/>
    <property type="match status" value="1"/>
</dbReference>
<keyword evidence="8 11" id="KW-0808">Transferase</keyword>
<evidence type="ECO:0000256" key="5">
    <source>
        <dbReference type="ARBA" id="ARBA00022516"/>
    </source>
</evidence>
<dbReference type="AlphaFoldDB" id="A0A975DGE0"/>
<evidence type="ECO:0000256" key="6">
    <source>
        <dbReference type="ARBA" id="ARBA00022556"/>
    </source>
</evidence>
<evidence type="ECO:0000313" key="12">
    <source>
        <dbReference type="EMBL" id="QTH71190.1"/>
    </source>
</evidence>
<gene>
    <name evidence="11 12" type="primary">lpxB</name>
    <name evidence="12" type="ORF">J5O05_15505</name>
</gene>
<dbReference type="PANTHER" id="PTHR30372:SF4">
    <property type="entry name" value="LIPID-A-DISACCHARIDE SYNTHASE, MITOCHONDRIAL-RELATED"/>
    <property type="match status" value="1"/>
</dbReference>
<evidence type="ECO:0000256" key="4">
    <source>
        <dbReference type="ARBA" id="ARBA00020902"/>
    </source>
</evidence>
<dbReference type="GO" id="GO:0016020">
    <property type="term" value="C:membrane"/>
    <property type="evidence" value="ECO:0007669"/>
    <property type="project" value="GOC"/>
</dbReference>
<dbReference type="NCBIfam" id="TIGR00215">
    <property type="entry name" value="lpxB"/>
    <property type="match status" value="1"/>
</dbReference>
<keyword evidence="6 11" id="KW-0441">Lipid A biosynthesis</keyword>
<evidence type="ECO:0000256" key="1">
    <source>
        <dbReference type="ARBA" id="ARBA00002056"/>
    </source>
</evidence>
<proteinExistence type="inferred from homology"/>
<evidence type="ECO:0000256" key="10">
    <source>
        <dbReference type="ARBA" id="ARBA00048975"/>
    </source>
</evidence>
<dbReference type="GO" id="GO:0009245">
    <property type="term" value="P:lipid A biosynthetic process"/>
    <property type="evidence" value="ECO:0007669"/>
    <property type="project" value="UniProtKB-UniRule"/>
</dbReference>
<evidence type="ECO:0000313" key="13">
    <source>
        <dbReference type="Proteomes" id="UP000664904"/>
    </source>
</evidence>
<evidence type="ECO:0000256" key="11">
    <source>
        <dbReference type="HAMAP-Rule" id="MF_00392"/>
    </source>
</evidence>
<keyword evidence="5 11" id="KW-0444">Lipid biosynthesis</keyword>
<comment type="function">
    <text evidence="1 11">Condensation of UDP-2,3-diacylglucosamine and 2,3-diacylglucosamine-1-phosphate to form lipid A disaccharide, a precursor of lipid A, a phosphorylated glycolipid that anchors the lipopolysaccharide to the outer membrane of the cell.</text>
</comment>
<dbReference type="SUPFAM" id="SSF53756">
    <property type="entry name" value="UDP-Glycosyltransferase/glycogen phosphorylase"/>
    <property type="match status" value="1"/>
</dbReference>
<evidence type="ECO:0000256" key="7">
    <source>
        <dbReference type="ARBA" id="ARBA00022676"/>
    </source>
</evidence>
<dbReference type="GO" id="GO:0005543">
    <property type="term" value="F:phospholipid binding"/>
    <property type="evidence" value="ECO:0007669"/>
    <property type="project" value="TreeGrafter"/>
</dbReference>
<reference evidence="12" key="1">
    <citation type="submission" date="2021-03" db="EMBL/GenBank/DDBJ databases">
        <title>Complete Genome of Pseudoalteromonas xiamenensis STKMTI.2, a new potential marine bacterium producing anti-Vibrio compounds.</title>
        <authorList>
            <person name="Handayani D.P."/>
            <person name="Isnansetyo A."/>
            <person name="Istiqomah I."/>
            <person name="Jumina J."/>
        </authorList>
    </citation>
    <scope>NUCLEOTIDE SEQUENCE</scope>
    <source>
        <strain evidence="12">STKMTI.2</strain>
    </source>
</reference>
<organism evidence="12 13">
    <name type="scientific">Pseudoalteromonas xiamenensis</name>
    <dbReference type="NCBI Taxonomy" id="882626"/>
    <lineage>
        <taxon>Bacteria</taxon>
        <taxon>Pseudomonadati</taxon>
        <taxon>Pseudomonadota</taxon>
        <taxon>Gammaproteobacteria</taxon>
        <taxon>Alteromonadales</taxon>
        <taxon>Pseudoalteromonadaceae</taxon>
        <taxon>Pseudoalteromonas</taxon>
    </lineage>
</organism>
<keyword evidence="7 11" id="KW-0328">Glycosyltransferase</keyword>
<dbReference type="KEGG" id="pxi:J5O05_15505"/>
<evidence type="ECO:0000256" key="3">
    <source>
        <dbReference type="ARBA" id="ARBA00012687"/>
    </source>
</evidence>
<sequence length="383" mass="42111">MTDTPITIGLVAGEHSGDILGAGLIRALKVHYPNAKFVGIAGPKMQAEGCESLFDMEELAVMGLIEVLGRLPRLLRIKKQLVRYFIDNPLDVFVGIDAPDFNLRVEKSLKAAGIKTVQYVSPSVWAWREKRIFTIAEATNLVLSLLPFEKAFYDKHQVPCTFVGHTLADEIPLINDTLAARAELGLSADDTVLALLPGSRGSEVGLLSESYLLAVKKLLNHLPHLKVVVPLVNDARKQQFSEALSRILPDFHPILLDGQSATAMKAADAILLASGTATLEAMLYKKPMVVGYRFKPLSYWIFTTFFKFNIKYFSLPNLLADASLVPEFLQEDCNPDALADALLPMLRQDNSALKAKFMAIHESIRLEASTQAALAVKDLINAN</sequence>
<dbReference type="PANTHER" id="PTHR30372">
    <property type="entry name" value="LIPID-A-DISACCHARIDE SYNTHASE"/>
    <property type="match status" value="1"/>
</dbReference>
<dbReference type="Proteomes" id="UP000664904">
    <property type="component" value="Chromosome"/>
</dbReference>
<dbReference type="CDD" id="cd01635">
    <property type="entry name" value="Glycosyltransferase_GTB-type"/>
    <property type="match status" value="1"/>
</dbReference>
<dbReference type="RefSeq" id="WP_208842831.1">
    <property type="nucleotide sequence ID" value="NZ_CP072133.1"/>
</dbReference>
<keyword evidence="13" id="KW-1185">Reference proteome</keyword>
<dbReference type="Pfam" id="PF02684">
    <property type="entry name" value="LpxB"/>
    <property type="match status" value="1"/>
</dbReference>
<evidence type="ECO:0000256" key="8">
    <source>
        <dbReference type="ARBA" id="ARBA00022679"/>
    </source>
</evidence>
<keyword evidence="9 11" id="KW-0443">Lipid metabolism</keyword>
<protein>
    <recommendedName>
        <fullName evidence="4 11">Lipid-A-disaccharide synthase</fullName>
        <ecNumber evidence="3 11">2.4.1.182</ecNumber>
    </recommendedName>
</protein>
<dbReference type="EMBL" id="CP072133">
    <property type="protein sequence ID" value="QTH71190.1"/>
    <property type="molecule type" value="Genomic_DNA"/>
</dbReference>
<comment type="pathway">
    <text evidence="11">Bacterial outer membrane biogenesis; LPS lipid A biosynthesis.</text>
</comment>
<evidence type="ECO:0000256" key="9">
    <source>
        <dbReference type="ARBA" id="ARBA00023098"/>
    </source>
</evidence>
<comment type="similarity">
    <text evidence="2 11">Belongs to the LpxB family.</text>
</comment>
<accession>A0A975DGE0</accession>
<dbReference type="GO" id="GO:0008915">
    <property type="term" value="F:lipid-A-disaccharide synthase activity"/>
    <property type="evidence" value="ECO:0007669"/>
    <property type="project" value="UniProtKB-UniRule"/>
</dbReference>